<protein>
    <submittedName>
        <fullName evidence="8">Unannotated protein</fullName>
    </submittedName>
</protein>
<name>A0A6J6ED40_9ZZZZ</name>
<evidence type="ECO:0000259" key="7">
    <source>
        <dbReference type="PROSITE" id="PS50850"/>
    </source>
</evidence>
<organism evidence="8">
    <name type="scientific">freshwater metagenome</name>
    <dbReference type="NCBI Taxonomy" id="449393"/>
    <lineage>
        <taxon>unclassified sequences</taxon>
        <taxon>metagenomes</taxon>
        <taxon>ecological metagenomes</taxon>
    </lineage>
</organism>
<feature type="transmembrane region" description="Helical" evidence="6">
    <location>
        <begin position="233"/>
        <end position="252"/>
    </location>
</feature>
<dbReference type="PANTHER" id="PTHR23513">
    <property type="entry name" value="INTEGRAL MEMBRANE EFFLUX PROTEIN-RELATED"/>
    <property type="match status" value="1"/>
</dbReference>
<dbReference type="CDD" id="cd06173">
    <property type="entry name" value="MFS_MefA_like"/>
    <property type="match status" value="1"/>
</dbReference>
<evidence type="ECO:0000256" key="5">
    <source>
        <dbReference type="ARBA" id="ARBA00023136"/>
    </source>
</evidence>
<feature type="transmembrane region" description="Helical" evidence="6">
    <location>
        <begin position="32"/>
        <end position="48"/>
    </location>
</feature>
<feature type="transmembrane region" description="Helical" evidence="6">
    <location>
        <begin position="349"/>
        <end position="369"/>
    </location>
</feature>
<evidence type="ECO:0000256" key="4">
    <source>
        <dbReference type="ARBA" id="ARBA00022989"/>
    </source>
</evidence>
<feature type="transmembrane region" description="Helical" evidence="6">
    <location>
        <begin position="55"/>
        <end position="75"/>
    </location>
</feature>
<feature type="transmembrane region" description="Helical" evidence="6">
    <location>
        <begin position="259"/>
        <end position="279"/>
    </location>
</feature>
<feature type="domain" description="Major facilitator superfamily (MFS) profile" evidence="7">
    <location>
        <begin position="1"/>
        <end position="172"/>
    </location>
</feature>
<comment type="subcellular location">
    <subcellularLocation>
        <location evidence="1">Cell membrane</location>
        <topology evidence="1">Multi-pass membrane protein</topology>
    </subcellularLocation>
</comment>
<evidence type="ECO:0000256" key="3">
    <source>
        <dbReference type="ARBA" id="ARBA00022692"/>
    </source>
</evidence>
<dbReference type="InterPro" id="IPR011701">
    <property type="entry name" value="MFS"/>
</dbReference>
<proteinExistence type="predicted"/>
<feature type="transmembrane region" description="Helical" evidence="6">
    <location>
        <begin position="326"/>
        <end position="343"/>
    </location>
</feature>
<evidence type="ECO:0000313" key="8">
    <source>
        <dbReference type="EMBL" id="CAB4572193.1"/>
    </source>
</evidence>
<dbReference type="EMBL" id="CAEZTL010000071">
    <property type="protein sequence ID" value="CAB4572193.1"/>
    <property type="molecule type" value="Genomic_DNA"/>
</dbReference>
<keyword evidence="2" id="KW-1003">Cell membrane</keyword>
<dbReference type="GO" id="GO:0005886">
    <property type="term" value="C:plasma membrane"/>
    <property type="evidence" value="ECO:0007669"/>
    <property type="project" value="UniProtKB-SubCell"/>
</dbReference>
<feature type="transmembrane region" description="Helical" evidence="6">
    <location>
        <begin position="120"/>
        <end position="141"/>
    </location>
</feature>
<keyword evidence="5 6" id="KW-0472">Membrane</keyword>
<keyword evidence="4 6" id="KW-1133">Transmembrane helix</keyword>
<evidence type="ECO:0000256" key="6">
    <source>
        <dbReference type="SAM" id="Phobius"/>
    </source>
</evidence>
<evidence type="ECO:0000256" key="2">
    <source>
        <dbReference type="ARBA" id="ARBA00022475"/>
    </source>
</evidence>
<reference evidence="8" key="1">
    <citation type="submission" date="2020-05" db="EMBL/GenBank/DDBJ databases">
        <authorList>
            <person name="Chiriac C."/>
            <person name="Salcher M."/>
            <person name="Ghai R."/>
            <person name="Kavagutti S V."/>
        </authorList>
    </citation>
    <scope>NUCLEOTIDE SEQUENCE</scope>
</reference>
<feature type="transmembrane region" description="Helical" evidence="6">
    <location>
        <begin position="285"/>
        <end position="305"/>
    </location>
</feature>
<sequence>MGNGLSPIALAYGVLSLPGADGSDLSIVMGARYLPLIIFMLFGGVFADRFQRNRIVGGSDIIGSALVAVSAISLIAGFSSILLLAIMGALFGFLNALWWPAMSGVLPEILPKEKLQEGNAIIGLMSNIGVVFGTLLGGVIVTLTSPGWALLIDGATFFIAGLIVWNLKLDAKSRIESPGILDDLRVGWREFISRSWLVTMVIAFAFINMAFDSMITILGPLNFSDPETGPRNWSYNLAGLTIGMMIGGIIVLKFKFKHPLFVSMILVAISGIWDFALAFDLSLAISIAAGIFSGIAVEIFLVTWSTSMQTHIPEESFSRVNAYDSLGSYGFAPLGIIIAGPLAEAFSVNSILFATGSITLLASVVALSVKSVRTLSNA</sequence>
<dbReference type="InterPro" id="IPR020846">
    <property type="entry name" value="MFS_dom"/>
</dbReference>
<feature type="transmembrane region" description="Helical" evidence="6">
    <location>
        <begin position="81"/>
        <end position="99"/>
    </location>
</feature>
<keyword evidence="3 6" id="KW-0812">Transmembrane</keyword>
<dbReference type="InterPro" id="IPR036259">
    <property type="entry name" value="MFS_trans_sf"/>
</dbReference>
<dbReference type="GO" id="GO:0022857">
    <property type="term" value="F:transmembrane transporter activity"/>
    <property type="evidence" value="ECO:0007669"/>
    <property type="project" value="InterPro"/>
</dbReference>
<dbReference type="Pfam" id="PF07690">
    <property type="entry name" value="MFS_1"/>
    <property type="match status" value="1"/>
</dbReference>
<gene>
    <name evidence="8" type="ORF">UFOPK1683_00740</name>
</gene>
<dbReference type="Gene3D" id="1.20.1250.20">
    <property type="entry name" value="MFS general substrate transporter like domains"/>
    <property type="match status" value="1"/>
</dbReference>
<evidence type="ECO:0000256" key="1">
    <source>
        <dbReference type="ARBA" id="ARBA00004651"/>
    </source>
</evidence>
<feature type="transmembrane region" description="Helical" evidence="6">
    <location>
        <begin position="147"/>
        <end position="167"/>
    </location>
</feature>
<dbReference type="PROSITE" id="PS50850">
    <property type="entry name" value="MFS"/>
    <property type="match status" value="1"/>
</dbReference>
<dbReference type="SUPFAM" id="SSF103473">
    <property type="entry name" value="MFS general substrate transporter"/>
    <property type="match status" value="1"/>
</dbReference>
<dbReference type="AlphaFoldDB" id="A0A6J6ED40"/>
<accession>A0A6J6ED40</accession>
<feature type="transmembrane region" description="Helical" evidence="6">
    <location>
        <begin position="195"/>
        <end position="221"/>
    </location>
</feature>
<dbReference type="PANTHER" id="PTHR23513:SF11">
    <property type="entry name" value="STAPHYLOFERRIN A TRANSPORTER"/>
    <property type="match status" value="1"/>
</dbReference>